<organism evidence="1 2">
    <name type="scientific">Eragrostis curvula</name>
    <name type="common">weeping love grass</name>
    <dbReference type="NCBI Taxonomy" id="38414"/>
    <lineage>
        <taxon>Eukaryota</taxon>
        <taxon>Viridiplantae</taxon>
        <taxon>Streptophyta</taxon>
        <taxon>Embryophyta</taxon>
        <taxon>Tracheophyta</taxon>
        <taxon>Spermatophyta</taxon>
        <taxon>Magnoliopsida</taxon>
        <taxon>Liliopsida</taxon>
        <taxon>Poales</taxon>
        <taxon>Poaceae</taxon>
        <taxon>PACMAD clade</taxon>
        <taxon>Chloridoideae</taxon>
        <taxon>Eragrostideae</taxon>
        <taxon>Eragrostidinae</taxon>
        <taxon>Eragrostis</taxon>
    </lineage>
</organism>
<protein>
    <submittedName>
        <fullName evidence="1">Uncharacterized protein</fullName>
    </submittedName>
</protein>
<feature type="non-terminal residue" evidence="1">
    <location>
        <position position="1"/>
    </location>
</feature>
<proteinExistence type="predicted"/>
<name>A0A5J9T9A8_9POAL</name>
<dbReference type="AlphaFoldDB" id="A0A5J9T9A8"/>
<gene>
    <name evidence="1" type="ORF">EJB05_41356</name>
</gene>
<evidence type="ECO:0000313" key="2">
    <source>
        <dbReference type="Proteomes" id="UP000324897"/>
    </source>
</evidence>
<keyword evidence="2" id="KW-1185">Reference proteome</keyword>
<dbReference type="Gramene" id="TVU07975">
    <property type="protein sequence ID" value="TVU07975"/>
    <property type="gene ID" value="EJB05_41356"/>
</dbReference>
<sequence length="61" mass="7062">MTLEYHKTCKVMGSWRRVELNGLYRYKTKYIRRGNVERAGSYVGLPHARCNLVSTARQAAT</sequence>
<evidence type="ECO:0000313" key="1">
    <source>
        <dbReference type="EMBL" id="TVU07975.1"/>
    </source>
</evidence>
<accession>A0A5J9T9A8</accession>
<comment type="caution">
    <text evidence="1">The sequence shown here is derived from an EMBL/GenBank/DDBJ whole genome shotgun (WGS) entry which is preliminary data.</text>
</comment>
<reference evidence="1 2" key="1">
    <citation type="journal article" date="2019" name="Sci. Rep.">
        <title>A high-quality genome of Eragrostis curvula grass provides insights into Poaceae evolution and supports new strategies to enhance forage quality.</title>
        <authorList>
            <person name="Carballo J."/>
            <person name="Santos B.A.C.M."/>
            <person name="Zappacosta D."/>
            <person name="Garbus I."/>
            <person name="Selva J.P."/>
            <person name="Gallo C.A."/>
            <person name="Diaz A."/>
            <person name="Albertini E."/>
            <person name="Caccamo M."/>
            <person name="Echenique V."/>
        </authorList>
    </citation>
    <scope>NUCLEOTIDE SEQUENCE [LARGE SCALE GENOMIC DNA]</scope>
    <source>
        <strain evidence="2">cv. Victoria</strain>
        <tissue evidence="1">Leaf</tissue>
    </source>
</reference>
<dbReference type="EMBL" id="RWGY01000039">
    <property type="protein sequence ID" value="TVU07975.1"/>
    <property type="molecule type" value="Genomic_DNA"/>
</dbReference>
<dbReference type="Proteomes" id="UP000324897">
    <property type="component" value="Chromosome 3"/>
</dbReference>